<dbReference type="RefSeq" id="WP_264790398.1">
    <property type="nucleotide sequence ID" value="NZ_AP026867.1"/>
</dbReference>
<dbReference type="Pfam" id="PF18962">
    <property type="entry name" value="Por_Secre_tail"/>
    <property type="match status" value="1"/>
</dbReference>
<name>A0A915YL48_9BACT</name>
<dbReference type="EMBL" id="AP026867">
    <property type="protein sequence ID" value="BDS15227.1"/>
    <property type="molecule type" value="Genomic_DNA"/>
</dbReference>
<dbReference type="NCBIfam" id="TIGR04183">
    <property type="entry name" value="Por_Secre_tail"/>
    <property type="match status" value="1"/>
</dbReference>
<dbReference type="Gene3D" id="2.60.40.3080">
    <property type="match status" value="1"/>
</dbReference>
<dbReference type="AlphaFoldDB" id="A0A915YL48"/>
<dbReference type="Proteomes" id="UP001060919">
    <property type="component" value="Chromosome"/>
</dbReference>
<keyword evidence="3" id="KW-1185">Reference proteome</keyword>
<sequence>MKNLIISFLTYMLFIAPIFSQYNTSGGLLTINTPSSPQDNSIGALGPETIAPDGRPINYYAISSQYSSSSGNQCWRNIKFFKGEGILIATSSNYSHDHLGKTKIIFDPNNGKVVYALYQERYSTTGSPAIFQTFVKRFELNTSNNTIMQSSRFHVFNFQRSADFVIAPNGDLLVGSPMNDGAVHIKAIRYANGSFTHLNTFITSQPGEAYSNSLQGHTWWLSMDMKGNTIAIAHNKGTYNNRSIKLKTGTYIAPTVPNTGALPLIHEYNFNGQSLHHSNALYQSLGLRPNGDILYLMNEANNTNWKLVKVDPTDYSTSVITNGSGSAHLAVSENNMAFLAKVTSGTFTLEKFNDHDIHEHTYTLAWQIDNGIKHLTVRDCKILSCGREQDYTQYHELYECSDCNEATATTQAEFTNQEYNTIVDPTFYGPQEVAVYCKWSDVTIDASASTCENSVRLSICEIDLSTWTTSPDMFNGVICTNCTAAHDIKPVDYVYPSAGYNFPSKYYLATITTGPGGNPVYKLFKFDICERPRTSKLETFSERSKPSTPIYPNPTSGVVNVQFEDIKSASTIQVFNSLGQMILQKEVKGQVTTEVDLGKYNSGIYTIQIVTGNEKRIEKVIKQ</sequence>
<evidence type="ECO:0000259" key="1">
    <source>
        <dbReference type="Pfam" id="PF18962"/>
    </source>
</evidence>
<proteinExistence type="predicted"/>
<gene>
    <name evidence="2" type="ORF">AsAng_0060110</name>
</gene>
<dbReference type="InterPro" id="IPR026444">
    <property type="entry name" value="Secre_tail"/>
</dbReference>
<accession>A0A915YL48</accession>
<dbReference type="SUPFAM" id="SSF69304">
    <property type="entry name" value="Tricorn protease N-terminal domain"/>
    <property type="match status" value="1"/>
</dbReference>
<reference evidence="2" key="1">
    <citation type="submission" date="2022-09" db="EMBL/GenBank/DDBJ databases">
        <title>Aureispira anguillicida sp. nov., isolated from Leptocephalus of Japanese eel Anguilla japonica.</title>
        <authorList>
            <person name="Yuasa K."/>
            <person name="Mekata T."/>
            <person name="Ikunari K."/>
        </authorList>
    </citation>
    <scope>NUCLEOTIDE SEQUENCE</scope>
    <source>
        <strain evidence="2">EL160426</strain>
    </source>
</reference>
<dbReference type="KEGG" id="aup:AsAng_0060110"/>
<evidence type="ECO:0000313" key="3">
    <source>
        <dbReference type="Proteomes" id="UP001060919"/>
    </source>
</evidence>
<organism evidence="2 3">
    <name type="scientific">Aureispira anguillae</name>
    <dbReference type="NCBI Taxonomy" id="2864201"/>
    <lineage>
        <taxon>Bacteria</taxon>
        <taxon>Pseudomonadati</taxon>
        <taxon>Bacteroidota</taxon>
        <taxon>Saprospiria</taxon>
        <taxon>Saprospirales</taxon>
        <taxon>Saprospiraceae</taxon>
        <taxon>Aureispira</taxon>
    </lineage>
</organism>
<feature type="domain" description="Secretion system C-terminal sorting" evidence="1">
    <location>
        <begin position="550"/>
        <end position="621"/>
    </location>
</feature>
<evidence type="ECO:0000313" key="2">
    <source>
        <dbReference type="EMBL" id="BDS15227.1"/>
    </source>
</evidence>
<protein>
    <submittedName>
        <fullName evidence="2">T9SS type A sorting domain-containing protein</fullName>
    </submittedName>
</protein>